<accession>V7I1I6</accession>
<dbReference type="Proteomes" id="UP000017747">
    <property type="component" value="Unassembled WGS sequence"/>
</dbReference>
<dbReference type="EMBL" id="AXUN02000225">
    <property type="protein sequence ID" value="ETA79136.1"/>
    <property type="molecule type" value="Genomic_DNA"/>
</dbReference>
<dbReference type="Pfam" id="PF09929">
    <property type="entry name" value="DUF2161"/>
    <property type="match status" value="1"/>
</dbReference>
<reference evidence="1 2" key="1">
    <citation type="journal article" date="2014" name="Genome Announc.">
        <title>Genome Sequence of Youngiibacter fragilis, the Type Strain of the Genus Youngiibacter.</title>
        <authorList>
            <person name="Wawrik C.B."/>
            <person name="Callaghan A.V."/>
            <person name="Stamps B.W."/>
            <person name="Wawrik B."/>
        </authorList>
    </citation>
    <scope>NUCLEOTIDE SEQUENCE [LARGE SCALE GENOMIC DNA]</scope>
    <source>
        <strain evidence="1 2">232.1</strain>
    </source>
</reference>
<protein>
    <submittedName>
        <fullName evidence="1">Uncharacterized protein</fullName>
    </submittedName>
</protein>
<name>V7I1I6_9CLOT</name>
<comment type="caution">
    <text evidence="1">The sequence shown here is derived from an EMBL/GenBank/DDBJ whole genome shotgun (WGS) entry which is preliminary data.</text>
</comment>
<dbReference type="InterPro" id="IPR018679">
    <property type="entry name" value="DUF2161"/>
</dbReference>
<keyword evidence="2" id="KW-1185">Reference proteome</keyword>
<proteinExistence type="predicted"/>
<dbReference type="STRING" id="994573.T472_0218615"/>
<organism evidence="1 2">
    <name type="scientific">Youngiibacter fragilis 232.1</name>
    <dbReference type="NCBI Taxonomy" id="994573"/>
    <lineage>
        <taxon>Bacteria</taxon>
        <taxon>Bacillati</taxon>
        <taxon>Bacillota</taxon>
        <taxon>Clostridia</taxon>
        <taxon>Eubacteriales</taxon>
        <taxon>Clostridiaceae</taxon>
        <taxon>Youngiibacter</taxon>
    </lineage>
</organism>
<dbReference type="OrthoDB" id="9795163at2"/>
<dbReference type="RefSeq" id="WP_023385988.1">
    <property type="nucleotide sequence ID" value="NZ_AXUN02000225.1"/>
</dbReference>
<dbReference type="AlphaFoldDB" id="V7I1I6"/>
<dbReference type="eggNOG" id="COG5482">
    <property type="taxonomic scope" value="Bacteria"/>
</dbReference>
<evidence type="ECO:0000313" key="2">
    <source>
        <dbReference type="Proteomes" id="UP000017747"/>
    </source>
</evidence>
<evidence type="ECO:0000313" key="1">
    <source>
        <dbReference type="EMBL" id="ETA79136.1"/>
    </source>
</evidence>
<dbReference type="PATRIC" id="fig|994573.3.peg.3537"/>
<gene>
    <name evidence="1" type="ORF">T472_0218615</name>
</gene>
<sequence>MKETDLYEGVRKYFEERGFTVRAEVKDMDVCAVREGLIVGIELKRNFSSDLLIQGAMRQKVCDLVYIAVPKPKRIRKDRAFNSMLYLLRRLELGLLYVDIEAGEATEILEPSFYELDKARRTMVKKRTALLKEFSRRTISANTGGSSKKKLLTAYREESLKAVAYLREKGTAAPKDLKSLGIKPGLLRDNFYGWFMKVDRGVYALDEKKSEDYREYEEHIERFRSEFTDIES</sequence>